<proteinExistence type="predicted"/>
<dbReference type="GeneID" id="104768785"/>
<evidence type="ECO:0000313" key="2">
    <source>
        <dbReference type="RefSeq" id="XP_010491139.1"/>
    </source>
</evidence>
<accession>A0ABM0XUB7</accession>
<name>A0ABM0XUB7_CAMSA</name>
<keyword evidence="1" id="KW-1185">Reference proteome</keyword>
<evidence type="ECO:0000313" key="1">
    <source>
        <dbReference type="Proteomes" id="UP000694864"/>
    </source>
</evidence>
<protein>
    <submittedName>
        <fullName evidence="2">Uncharacterized protein LOC104768785 isoform X1</fullName>
    </submittedName>
</protein>
<reference evidence="1" key="1">
    <citation type="journal article" date="2014" name="Nat. Commun.">
        <title>The emerging biofuel crop Camelina sativa retains a highly undifferentiated hexaploid genome structure.</title>
        <authorList>
            <person name="Kagale S."/>
            <person name="Koh C."/>
            <person name="Nixon J."/>
            <person name="Bollina V."/>
            <person name="Clarke W.E."/>
            <person name="Tuteja R."/>
            <person name="Spillane C."/>
            <person name="Robinson S.J."/>
            <person name="Links M.G."/>
            <person name="Clarke C."/>
            <person name="Higgins E.E."/>
            <person name="Huebert T."/>
            <person name="Sharpe A.G."/>
            <person name="Parkin I.A."/>
        </authorList>
    </citation>
    <scope>NUCLEOTIDE SEQUENCE [LARGE SCALE GENOMIC DNA]</scope>
    <source>
        <strain evidence="1">cv. DH55</strain>
    </source>
</reference>
<dbReference type="RefSeq" id="XP_010491139.1">
    <property type="nucleotide sequence ID" value="XM_010492837.1"/>
</dbReference>
<sequence length="147" mass="16963">MMVITRPVPKVAFLLSLINDNGYHTVFPFPFDSPDSTDPKCLWEYSLLAVADSQPLEEVKSCVWVCSMCNRLSGTCFDEFITHLSSREHVDRIPIFSARLEQIPMEEYREKYSTDNYFLEAAMIKEYEEEDEDATTIVSEQAIKGLF</sequence>
<dbReference type="Proteomes" id="UP000694864">
    <property type="component" value="Chromosome 3"/>
</dbReference>
<organism evidence="1 2">
    <name type="scientific">Camelina sativa</name>
    <name type="common">False flax</name>
    <name type="synonym">Myagrum sativum</name>
    <dbReference type="NCBI Taxonomy" id="90675"/>
    <lineage>
        <taxon>Eukaryota</taxon>
        <taxon>Viridiplantae</taxon>
        <taxon>Streptophyta</taxon>
        <taxon>Embryophyta</taxon>
        <taxon>Tracheophyta</taxon>
        <taxon>Spermatophyta</taxon>
        <taxon>Magnoliopsida</taxon>
        <taxon>eudicotyledons</taxon>
        <taxon>Gunneridae</taxon>
        <taxon>Pentapetalae</taxon>
        <taxon>rosids</taxon>
        <taxon>malvids</taxon>
        <taxon>Brassicales</taxon>
        <taxon>Brassicaceae</taxon>
        <taxon>Camelineae</taxon>
        <taxon>Camelina</taxon>
    </lineage>
</organism>
<gene>
    <name evidence="2" type="primary">LOC104768785</name>
</gene>
<reference evidence="2" key="2">
    <citation type="submission" date="2025-08" db="UniProtKB">
        <authorList>
            <consortium name="RefSeq"/>
        </authorList>
    </citation>
    <scope>IDENTIFICATION</scope>
    <source>
        <tissue evidence="2">Leaf</tissue>
    </source>
</reference>